<keyword evidence="2" id="KW-1185">Reference proteome</keyword>
<comment type="caution">
    <text evidence="1">The sequence shown here is derived from an EMBL/GenBank/DDBJ whole genome shotgun (WGS) entry which is preliminary data.</text>
</comment>
<sequence length="107" mass="12714">MDNQQVELQSRMYLYDLMNAAKEHGFKQDDSWEFSMVSDSGRSSIQKNYYPTIAVKIMPEILLQVFHTIKSRLNQTFSKDERQFQTKNIEEEDLNFLVAYNLKRPRG</sequence>
<dbReference type="RefSeq" id="WP_200065282.1">
    <property type="nucleotide sequence ID" value="NZ_JAEHFW010000001.1"/>
</dbReference>
<name>A0A934PQE6_9SPHI</name>
<protein>
    <submittedName>
        <fullName evidence="1">Uncharacterized protein</fullName>
    </submittedName>
</protein>
<gene>
    <name evidence="1" type="ORF">I5M19_05970</name>
</gene>
<dbReference type="AlphaFoldDB" id="A0A934PQE6"/>
<evidence type="ECO:0000313" key="1">
    <source>
        <dbReference type="EMBL" id="MBK0378843.1"/>
    </source>
</evidence>
<accession>A0A934PQE6</accession>
<evidence type="ECO:0000313" key="2">
    <source>
        <dbReference type="Proteomes" id="UP000613193"/>
    </source>
</evidence>
<proteinExistence type="predicted"/>
<dbReference type="Proteomes" id="UP000613193">
    <property type="component" value="Unassembled WGS sequence"/>
</dbReference>
<organism evidence="1 2">
    <name type="scientific">Mucilaginibacter segetis</name>
    <dbReference type="NCBI Taxonomy" id="2793071"/>
    <lineage>
        <taxon>Bacteria</taxon>
        <taxon>Pseudomonadati</taxon>
        <taxon>Bacteroidota</taxon>
        <taxon>Sphingobacteriia</taxon>
        <taxon>Sphingobacteriales</taxon>
        <taxon>Sphingobacteriaceae</taxon>
        <taxon>Mucilaginibacter</taxon>
    </lineage>
</organism>
<reference evidence="1" key="1">
    <citation type="submission" date="2020-12" db="EMBL/GenBank/DDBJ databases">
        <title>Bacterial novel species Mucilaginibacter sp. SD-g isolated from soil.</title>
        <authorList>
            <person name="Jung H.-Y."/>
        </authorList>
    </citation>
    <scope>NUCLEOTIDE SEQUENCE</scope>
    <source>
        <strain evidence="1">SD-g</strain>
    </source>
</reference>
<dbReference type="EMBL" id="JAEHFW010000001">
    <property type="protein sequence ID" value="MBK0378843.1"/>
    <property type="molecule type" value="Genomic_DNA"/>
</dbReference>